<dbReference type="PANTHER" id="PTHR16311">
    <property type="entry name" value="THROMBOSPONDIN TYPE I DOMAIN-CONTAINING 1"/>
    <property type="match status" value="1"/>
</dbReference>
<dbReference type="InterPro" id="IPR000884">
    <property type="entry name" value="TSP1_rpt"/>
</dbReference>
<feature type="non-terminal residue" evidence="2">
    <location>
        <position position="1"/>
    </location>
</feature>
<evidence type="ECO:0000313" key="3">
    <source>
        <dbReference type="Proteomes" id="UP001634394"/>
    </source>
</evidence>
<dbReference type="AlphaFoldDB" id="A0ABD3XJT9"/>
<dbReference type="SMART" id="SM00209">
    <property type="entry name" value="TSP1"/>
    <property type="match status" value="1"/>
</dbReference>
<sequence length="55" mass="6001">DGQWSSWTTWNSCSVTCGTGGRSIRQRNCDNPRPSATGLFCSGDSYESRQCSGSY</sequence>
<proteinExistence type="predicted"/>
<keyword evidence="3" id="KW-1185">Reference proteome</keyword>
<feature type="non-terminal residue" evidence="2">
    <location>
        <position position="55"/>
    </location>
</feature>
<keyword evidence="1" id="KW-1015">Disulfide bond</keyword>
<evidence type="ECO:0000256" key="1">
    <source>
        <dbReference type="ARBA" id="ARBA00023157"/>
    </source>
</evidence>
<gene>
    <name evidence="2" type="ORF">ACJMK2_026504</name>
</gene>
<dbReference type="Proteomes" id="UP001634394">
    <property type="component" value="Unassembled WGS sequence"/>
</dbReference>
<dbReference type="PROSITE" id="PS50092">
    <property type="entry name" value="TSP1"/>
    <property type="match status" value="1"/>
</dbReference>
<protein>
    <submittedName>
        <fullName evidence="2">Uncharacterized protein</fullName>
    </submittedName>
</protein>
<accession>A0ABD3XJT9</accession>
<evidence type="ECO:0000313" key="2">
    <source>
        <dbReference type="EMBL" id="KAL3886519.1"/>
    </source>
</evidence>
<dbReference type="PANTHER" id="PTHR16311:SF3">
    <property type="entry name" value="THROMBOSPONDIN TYPE-1 DOMAIN-CONTAINING PROTEIN 1"/>
    <property type="match status" value="1"/>
</dbReference>
<dbReference type="InterPro" id="IPR036383">
    <property type="entry name" value="TSP1_rpt_sf"/>
</dbReference>
<dbReference type="FunFam" id="2.20.100.10:FF:000001">
    <property type="entry name" value="semaphorin-5A isoform X1"/>
    <property type="match status" value="1"/>
</dbReference>
<dbReference type="InterPro" id="IPR038877">
    <property type="entry name" value="THSD1"/>
</dbReference>
<dbReference type="PRINTS" id="PR01705">
    <property type="entry name" value="TSP1REPEAT"/>
</dbReference>
<dbReference type="EMBL" id="JBJQND010000002">
    <property type="protein sequence ID" value="KAL3886519.1"/>
    <property type="molecule type" value="Genomic_DNA"/>
</dbReference>
<comment type="caution">
    <text evidence="2">The sequence shown here is derived from an EMBL/GenBank/DDBJ whole genome shotgun (WGS) entry which is preliminary data.</text>
</comment>
<dbReference type="Gene3D" id="2.20.100.10">
    <property type="entry name" value="Thrombospondin type-1 (TSP1) repeat"/>
    <property type="match status" value="1"/>
</dbReference>
<name>A0ABD3XJT9_SINWO</name>
<organism evidence="2 3">
    <name type="scientific">Sinanodonta woodiana</name>
    <name type="common">Chinese pond mussel</name>
    <name type="synonym">Anodonta woodiana</name>
    <dbReference type="NCBI Taxonomy" id="1069815"/>
    <lineage>
        <taxon>Eukaryota</taxon>
        <taxon>Metazoa</taxon>
        <taxon>Spiralia</taxon>
        <taxon>Lophotrochozoa</taxon>
        <taxon>Mollusca</taxon>
        <taxon>Bivalvia</taxon>
        <taxon>Autobranchia</taxon>
        <taxon>Heteroconchia</taxon>
        <taxon>Palaeoheterodonta</taxon>
        <taxon>Unionida</taxon>
        <taxon>Unionoidea</taxon>
        <taxon>Unionidae</taxon>
        <taxon>Unioninae</taxon>
        <taxon>Sinanodonta</taxon>
    </lineage>
</organism>
<dbReference type="Pfam" id="PF00090">
    <property type="entry name" value="TSP_1"/>
    <property type="match status" value="1"/>
</dbReference>
<reference evidence="2 3" key="1">
    <citation type="submission" date="2024-11" db="EMBL/GenBank/DDBJ databases">
        <title>Chromosome-level genome assembly of the freshwater bivalve Anodonta woodiana.</title>
        <authorList>
            <person name="Chen X."/>
        </authorList>
    </citation>
    <scope>NUCLEOTIDE SEQUENCE [LARGE SCALE GENOMIC DNA]</scope>
    <source>
        <strain evidence="2">MN2024</strain>
        <tissue evidence="2">Gills</tissue>
    </source>
</reference>
<dbReference type="SUPFAM" id="SSF82895">
    <property type="entry name" value="TSP-1 type 1 repeat"/>
    <property type="match status" value="1"/>
</dbReference>